<dbReference type="EMBL" id="CP014334">
    <property type="protein sequence ID" value="AMW32646.1"/>
    <property type="molecule type" value="Genomic_DNA"/>
</dbReference>
<dbReference type="PANTHER" id="PTHR30348:SF13">
    <property type="entry name" value="UPF0759 PROTEIN YUNF"/>
    <property type="match status" value="1"/>
</dbReference>
<reference evidence="1 2" key="1">
    <citation type="journal article" date="2015" name="Stand. Genomic Sci.">
        <title>Genome sequence of a native-feather degrading extremely thermophilic Eubacterium, Fervidobacterium islandicum AW-1.</title>
        <authorList>
            <person name="Lee Y.J."/>
            <person name="Jeong H."/>
            <person name="Park G.S."/>
            <person name="Kwak Y."/>
            <person name="Lee S.J."/>
            <person name="Lee S.J."/>
            <person name="Park M.K."/>
            <person name="Kim J.Y."/>
            <person name="Kang H.K."/>
            <person name="Shin J.H."/>
            <person name="Lee D.W."/>
        </authorList>
    </citation>
    <scope>NUCLEOTIDE SEQUENCE [LARGE SCALE GENOMIC DNA]</scope>
    <source>
        <strain evidence="1 2">AW-1</strain>
    </source>
</reference>
<dbReference type="InterPro" id="IPR002763">
    <property type="entry name" value="DUF72"/>
</dbReference>
<dbReference type="KEGG" id="fia:NA23_04685"/>
<name>A0AAI8GCT7_FERIS</name>
<dbReference type="PANTHER" id="PTHR30348">
    <property type="entry name" value="UNCHARACTERIZED PROTEIN YECE"/>
    <property type="match status" value="1"/>
</dbReference>
<dbReference type="SUPFAM" id="SSF117396">
    <property type="entry name" value="TM1631-like"/>
    <property type="match status" value="1"/>
</dbReference>
<dbReference type="InterPro" id="IPR036520">
    <property type="entry name" value="UPF0759_sf"/>
</dbReference>
<dbReference type="Proteomes" id="UP000093740">
    <property type="component" value="Chromosome"/>
</dbReference>
<gene>
    <name evidence="1" type="ORF">NA23_04685</name>
</gene>
<dbReference type="AlphaFoldDB" id="A0AAI8GCT7"/>
<evidence type="ECO:0000313" key="1">
    <source>
        <dbReference type="EMBL" id="AMW32646.1"/>
    </source>
</evidence>
<dbReference type="Gene3D" id="3.20.20.410">
    <property type="entry name" value="Protein of unknown function UPF0759"/>
    <property type="match status" value="1"/>
</dbReference>
<proteinExistence type="predicted"/>
<sequence length="271" mass="31791">MSLTEKNMTWFIGTSGFSFSDWVGTVYPDYIKPGEMFTYYWQHYGFNAVELNYTFYQMPSYRTIVSLLRKSPPGFKYAVKLHGSITHEKNLENVQEFLRSTDIIKQEGKLIGYLAQFPYMFKYSKENVDFLKRLAETMTGAELFIEFRSSTWVERDDIVLLIQEFESQVHVVVVDLPKLPGLYPFNTFYNTDEDSTYIRLHGRNSNWFTADEKTRYDYNYSDSELREIADEISSLASSKRFVFFNNCYRGQALKNALLFRTLVGGEKIGIF</sequence>
<protein>
    <submittedName>
        <fullName evidence="1">DUF72 domain-containing protein</fullName>
    </submittedName>
</protein>
<dbReference type="Pfam" id="PF01904">
    <property type="entry name" value="DUF72"/>
    <property type="match status" value="1"/>
</dbReference>
<keyword evidence="2" id="KW-1185">Reference proteome</keyword>
<dbReference type="RefSeq" id="WP_052107019.1">
    <property type="nucleotide sequence ID" value="NZ_CP014334.2"/>
</dbReference>
<organism evidence="1 2">
    <name type="scientific">Fervidobacterium islandicum</name>
    <dbReference type="NCBI Taxonomy" id="2423"/>
    <lineage>
        <taxon>Bacteria</taxon>
        <taxon>Thermotogati</taxon>
        <taxon>Thermotogota</taxon>
        <taxon>Thermotogae</taxon>
        <taxon>Thermotogales</taxon>
        <taxon>Fervidobacteriaceae</taxon>
        <taxon>Fervidobacterium</taxon>
    </lineage>
</organism>
<accession>A0AAI8GCT7</accession>
<evidence type="ECO:0000313" key="2">
    <source>
        <dbReference type="Proteomes" id="UP000093740"/>
    </source>
</evidence>